<dbReference type="Proteomes" id="UP000263094">
    <property type="component" value="Unassembled WGS sequence"/>
</dbReference>
<feature type="transmembrane region" description="Helical" evidence="2">
    <location>
        <begin position="552"/>
        <end position="569"/>
    </location>
</feature>
<dbReference type="PANTHER" id="PTHR12147">
    <property type="entry name" value="METALLOPEPTIDASE M28 FAMILY MEMBER"/>
    <property type="match status" value="1"/>
</dbReference>
<gene>
    <name evidence="4" type="ORF">DY218_18545</name>
</gene>
<feature type="transmembrane region" description="Helical" evidence="2">
    <location>
        <begin position="410"/>
        <end position="430"/>
    </location>
</feature>
<organism evidence="4 5">
    <name type="scientific">Streptomyces triticagri</name>
    <dbReference type="NCBI Taxonomy" id="2293568"/>
    <lineage>
        <taxon>Bacteria</taxon>
        <taxon>Bacillati</taxon>
        <taxon>Actinomycetota</taxon>
        <taxon>Actinomycetes</taxon>
        <taxon>Kitasatosporales</taxon>
        <taxon>Streptomycetaceae</taxon>
        <taxon>Streptomyces</taxon>
    </lineage>
</organism>
<dbReference type="GO" id="GO:0008235">
    <property type="term" value="F:metalloexopeptidase activity"/>
    <property type="evidence" value="ECO:0007669"/>
    <property type="project" value="InterPro"/>
</dbReference>
<proteinExistence type="predicted"/>
<feature type="domain" description="Peptidase M28" evidence="3">
    <location>
        <begin position="114"/>
        <end position="303"/>
    </location>
</feature>
<dbReference type="InterPro" id="IPR045175">
    <property type="entry name" value="M28_fam"/>
</dbReference>
<feature type="transmembrane region" description="Helical" evidence="2">
    <location>
        <begin position="465"/>
        <end position="481"/>
    </location>
</feature>
<dbReference type="GO" id="GO:0006508">
    <property type="term" value="P:proteolysis"/>
    <property type="evidence" value="ECO:0007669"/>
    <property type="project" value="InterPro"/>
</dbReference>
<keyword evidence="5" id="KW-1185">Reference proteome</keyword>
<dbReference type="Pfam" id="PF04389">
    <property type="entry name" value="Peptidase_M28"/>
    <property type="match status" value="1"/>
</dbReference>
<dbReference type="InterPro" id="IPR007484">
    <property type="entry name" value="Peptidase_M28"/>
</dbReference>
<feature type="compositionally biased region" description="Basic and acidic residues" evidence="1">
    <location>
        <begin position="658"/>
        <end position="673"/>
    </location>
</feature>
<keyword evidence="2" id="KW-1133">Transmembrane helix</keyword>
<evidence type="ECO:0000256" key="1">
    <source>
        <dbReference type="SAM" id="MobiDB-lite"/>
    </source>
</evidence>
<accession>A0A372M2S4</accession>
<keyword evidence="4" id="KW-0378">Hydrolase</keyword>
<dbReference type="Gene3D" id="3.40.630.10">
    <property type="entry name" value="Zn peptidases"/>
    <property type="match status" value="1"/>
</dbReference>
<dbReference type="OrthoDB" id="9778250at2"/>
<evidence type="ECO:0000259" key="3">
    <source>
        <dbReference type="Pfam" id="PF04389"/>
    </source>
</evidence>
<feature type="transmembrane region" description="Helical" evidence="2">
    <location>
        <begin position="336"/>
        <end position="356"/>
    </location>
</feature>
<protein>
    <submittedName>
        <fullName evidence="4">M20/M25/M40 family metallo-hydrolase</fullName>
    </submittedName>
</protein>
<feature type="region of interest" description="Disordered" evidence="1">
    <location>
        <begin position="620"/>
        <end position="673"/>
    </location>
</feature>
<evidence type="ECO:0000313" key="4">
    <source>
        <dbReference type="EMBL" id="RFU85216.1"/>
    </source>
</evidence>
<feature type="transmembrane region" description="Helical" evidence="2">
    <location>
        <begin position="493"/>
        <end position="514"/>
    </location>
</feature>
<sequence>MPSLPKLRPPLPVHRYGIVATLLTVLLVGLSLASLRPPDAESKDEPGSSFSARHALEDVDVLSEQRRPPGSAGLRSARSYLTDRLTELGGTVSARPQSVVRDEAGTALAAEVVNLHARFPGTAGDKAGTILLMAHYDGVPAGPGAADNAANVASVLEVVRALRSQGETRNTIEVLLTDAEEPGLLGAHAFAQGRKLKPDRTVVVNLEARGVSGPSIMFESGARNSTAVSALGSAGRPIATSLADEVYAYLPNDTDFSEFKELGFAGLNFAFVEGSARYHTAGDSLANLSPASVQHQGDNVLATVRDLAQRDLSGLDDDGEHTYFAVFGLVVHYPQYLVLPLALLAAAVFGAALWYARRLGTARSGVVRAALTFPLPLIAAAAVGFGGWELLAVLRPGYADLSMGDGYHPLWFRAAFLCLTGAAVTGWYVWLRRRVNGTQAVLGIWSWFTLLALATAVLAPGAGYLFGWPVLLGGAALLVALRRAGTDSFWTSVAACAGVLTAVPLMLPVIVLIFPTLGLVTAAVPLVVAALLVALALPLLDLLPRRSRAAGSLLALAAGLALLFTGVRVDAFDADHPRHTSLAYVWDDDSGTGRWMSSDGAPPAWTERLAGSSRADLRSELPTYPTTLSGGLASRAQESPKDRPAVPEVSVEPAKSGSGDRAKDGPRTVRLHIEPPRGTSYVTVFADTSGHRVESAEVLGEKVAGGANRPSSPAPWKWGLAVWTIPDDGLDVTLRVTGEGRIPVRVTSYTPGLPKAAGRLPDDLTWGTYGAVLTDVTVAGTTVRG</sequence>
<keyword evidence="2" id="KW-0472">Membrane</keyword>
<evidence type="ECO:0000313" key="5">
    <source>
        <dbReference type="Proteomes" id="UP000263094"/>
    </source>
</evidence>
<dbReference type="PANTHER" id="PTHR12147:SF26">
    <property type="entry name" value="PEPTIDASE M28 DOMAIN-CONTAINING PROTEIN"/>
    <property type="match status" value="1"/>
</dbReference>
<keyword evidence="2" id="KW-0812">Transmembrane</keyword>
<comment type="caution">
    <text evidence="4">The sequence shown here is derived from an EMBL/GenBank/DDBJ whole genome shotgun (WGS) entry which is preliminary data.</text>
</comment>
<feature type="transmembrane region" description="Helical" evidence="2">
    <location>
        <begin position="368"/>
        <end position="390"/>
    </location>
</feature>
<feature type="transmembrane region" description="Helical" evidence="2">
    <location>
        <begin position="520"/>
        <end position="540"/>
    </location>
</feature>
<name>A0A372M2S4_9ACTN</name>
<dbReference type="SUPFAM" id="SSF53187">
    <property type="entry name" value="Zn-dependent exopeptidases"/>
    <property type="match status" value="1"/>
</dbReference>
<dbReference type="EMBL" id="QUAK01000100">
    <property type="protein sequence ID" value="RFU85216.1"/>
    <property type="molecule type" value="Genomic_DNA"/>
</dbReference>
<feature type="transmembrane region" description="Helical" evidence="2">
    <location>
        <begin position="442"/>
        <end position="459"/>
    </location>
</feature>
<dbReference type="AlphaFoldDB" id="A0A372M2S4"/>
<feature type="region of interest" description="Disordered" evidence="1">
    <location>
        <begin position="37"/>
        <end position="77"/>
    </location>
</feature>
<reference evidence="4 5" key="1">
    <citation type="submission" date="2018-08" db="EMBL/GenBank/DDBJ databases">
        <title>Isolation, diversity and antifungal activity of Actinobacteria from wheat.</title>
        <authorList>
            <person name="Han C."/>
        </authorList>
    </citation>
    <scope>NUCLEOTIDE SEQUENCE [LARGE SCALE GENOMIC DNA]</scope>
    <source>
        <strain evidence="4 5">NEAU-YY421</strain>
    </source>
</reference>
<dbReference type="RefSeq" id="WP_128557177.1">
    <property type="nucleotide sequence ID" value="NZ_QUAK01000100.1"/>
</dbReference>
<evidence type="ECO:0000256" key="2">
    <source>
        <dbReference type="SAM" id="Phobius"/>
    </source>
</evidence>